<dbReference type="InterPro" id="IPR027417">
    <property type="entry name" value="P-loop_NTPase"/>
</dbReference>
<evidence type="ECO:0000313" key="5">
    <source>
        <dbReference type="Ensembl" id="ENSPTEP00000016717.1"/>
    </source>
</evidence>
<dbReference type="GO" id="GO:0030915">
    <property type="term" value="C:Smc5-Smc6 complex"/>
    <property type="evidence" value="ECO:0007669"/>
    <property type="project" value="TreeGrafter"/>
</dbReference>
<sequence>MKEELNELEKSWTDFLKKSKNLKDKKKEIFKNIVLCNEKKINICNKYVESLKVYKKYDKEIYNLKLLLQKWKKYLYSIKNENNSNEKKHEELKSQIEQIKKKYALLIEEIKCIEEKLKREKENLTAKELETLANLNMTYEEVVSKLNDIINQQKMISTYEQDEQKYNNLITLIEKHKENVDNKKKEMEQLKINIQEKEKALQNILPSWSNKINEYIHFLNYNFFLFMNFINPFYGGKIELVRTDNSYEKCQLFIKVKFKENASYLPLSISHQSGGERSLTTMLFILAIQKLTKNGFYVLDELNQGLDYSNEKKIFELLTCLSNPKLYEEYFAHSYEYKYIQIDYHSKPQYFILSP</sequence>
<comment type="similarity">
    <text evidence="1">Belongs to the SMC family. SMC5 subfamily.</text>
</comment>
<accession>A0A8C9HC38</accession>
<feature type="coiled-coil region" evidence="4">
    <location>
        <begin position="78"/>
        <end position="130"/>
    </location>
</feature>
<dbReference type="Ensembl" id="ENSPTET00000024783.1">
    <property type="protein sequence ID" value="ENSPTEP00000016717.1"/>
    <property type="gene ID" value="ENSPTEG00000018328.1"/>
</dbReference>
<name>A0A8C9HC38_9PRIM</name>
<reference evidence="5" key="2">
    <citation type="submission" date="2025-09" db="UniProtKB">
        <authorList>
            <consortium name="Ensembl"/>
        </authorList>
    </citation>
    <scope>IDENTIFICATION</scope>
</reference>
<organism evidence="5 6">
    <name type="scientific">Piliocolobus tephrosceles</name>
    <name type="common">Ugandan red Colobus</name>
    <dbReference type="NCBI Taxonomy" id="591936"/>
    <lineage>
        <taxon>Eukaryota</taxon>
        <taxon>Metazoa</taxon>
        <taxon>Chordata</taxon>
        <taxon>Craniata</taxon>
        <taxon>Vertebrata</taxon>
        <taxon>Euteleostomi</taxon>
        <taxon>Mammalia</taxon>
        <taxon>Eutheria</taxon>
        <taxon>Euarchontoglires</taxon>
        <taxon>Primates</taxon>
        <taxon>Haplorrhini</taxon>
        <taxon>Catarrhini</taxon>
        <taxon>Cercopithecidae</taxon>
        <taxon>Colobinae</taxon>
        <taxon>Piliocolobus</taxon>
    </lineage>
</organism>
<proteinExistence type="inferred from homology"/>
<keyword evidence="3 4" id="KW-0175">Coiled coil</keyword>
<evidence type="ECO:0000256" key="4">
    <source>
        <dbReference type="SAM" id="Coils"/>
    </source>
</evidence>
<protein>
    <recommendedName>
        <fullName evidence="2">Structural maintenance of chromosomes protein 5</fullName>
    </recommendedName>
</protein>
<evidence type="ECO:0000313" key="6">
    <source>
        <dbReference type="Proteomes" id="UP000694416"/>
    </source>
</evidence>
<feature type="coiled-coil region" evidence="4">
    <location>
        <begin position="159"/>
        <end position="204"/>
    </location>
</feature>
<dbReference type="Gene3D" id="3.40.50.300">
    <property type="entry name" value="P-loop containing nucleotide triphosphate hydrolases"/>
    <property type="match status" value="1"/>
</dbReference>
<evidence type="ECO:0000256" key="2">
    <source>
        <dbReference type="ARBA" id="ARBA00018687"/>
    </source>
</evidence>
<reference evidence="5" key="1">
    <citation type="submission" date="2025-08" db="UniProtKB">
        <authorList>
            <consortium name="Ensembl"/>
        </authorList>
    </citation>
    <scope>IDENTIFICATION</scope>
</reference>
<dbReference type="GO" id="GO:0003697">
    <property type="term" value="F:single-stranded DNA binding"/>
    <property type="evidence" value="ECO:0007669"/>
    <property type="project" value="TreeGrafter"/>
</dbReference>
<dbReference type="PANTHER" id="PTHR45916">
    <property type="entry name" value="STRUCTURAL MAINTENANCE OF CHROMOSOMES PROTEIN 5"/>
    <property type="match status" value="1"/>
</dbReference>
<dbReference type="GO" id="GO:0000724">
    <property type="term" value="P:double-strand break repair via homologous recombination"/>
    <property type="evidence" value="ECO:0007669"/>
    <property type="project" value="TreeGrafter"/>
</dbReference>
<keyword evidence="6" id="KW-1185">Reference proteome</keyword>
<dbReference type="SUPFAM" id="SSF52540">
    <property type="entry name" value="P-loop containing nucleoside triphosphate hydrolases"/>
    <property type="match status" value="1"/>
</dbReference>
<dbReference type="AlphaFoldDB" id="A0A8C9HC38"/>
<dbReference type="PANTHER" id="PTHR45916:SF1">
    <property type="entry name" value="STRUCTURAL MAINTENANCE OF CHROMOSOMES PROTEIN 5"/>
    <property type="match status" value="1"/>
</dbReference>
<evidence type="ECO:0000256" key="1">
    <source>
        <dbReference type="ARBA" id="ARBA00010171"/>
    </source>
</evidence>
<dbReference type="GO" id="GO:0005634">
    <property type="term" value="C:nucleus"/>
    <property type="evidence" value="ECO:0007669"/>
    <property type="project" value="TreeGrafter"/>
</dbReference>
<dbReference type="Proteomes" id="UP000694416">
    <property type="component" value="Unplaced"/>
</dbReference>
<evidence type="ECO:0000256" key="3">
    <source>
        <dbReference type="ARBA" id="ARBA00023054"/>
    </source>
</evidence>